<feature type="compositionally biased region" description="Basic and acidic residues" evidence="1">
    <location>
        <begin position="50"/>
        <end position="67"/>
    </location>
</feature>
<dbReference type="Proteomes" id="UP000250192">
    <property type="component" value="Unassembled WGS sequence"/>
</dbReference>
<evidence type="ECO:0000313" key="3">
    <source>
        <dbReference type="Proteomes" id="UP000250192"/>
    </source>
</evidence>
<accession>A0A2X0UJB9</accession>
<evidence type="ECO:0000313" key="2">
    <source>
        <dbReference type="EMBL" id="SPT55770.1"/>
    </source>
</evidence>
<protein>
    <submittedName>
        <fullName evidence="2">Uncharacterized protein</fullName>
    </submittedName>
</protein>
<dbReference type="EMBL" id="UAPR01000004">
    <property type="protein sequence ID" value="SPT55770.1"/>
    <property type="molecule type" value="Genomic_DNA"/>
</dbReference>
<gene>
    <name evidence="2" type="ORF">NCTC9935_01280</name>
</gene>
<name>A0A2X0UJB9_9ACTO</name>
<keyword evidence="3" id="KW-1185">Reference proteome</keyword>
<sequence>MTAGDDQADEVLGKRTVCELVNRQVTDHVIHAVQGFAQRRRQGLGSADTDSQRTDESRACRDRDRVNVSEGHPGLVHGSVERG</sequence>
<dbReference type="AlphaFoldDB" id="A0A2X0UJB9"/>
<reference evidence="2 3" key="1">
    <citation type="submission" date="2018-06" db="EMBL/GenBank/DDBJ databases">
        <authorList>
            <consortium name="Pathogen Informatics"/>
            <person name="Doyle S."/>
        </authorList>
    </citation>
    <scope>NUCLEOTIDE SEQUENCE [LARGE SCALE GENOMIC DNA]</scope>
    <source>
        <strain evidence="2 3">NCTC9935</strain>
    </source>
</reference>
<evidence type="ECO:0000256" key="1">
    <source>
        <dbReference type="SAM" id="MobiDB-lite"/>
    </source>
</evidence>
<organism evidence="2 3">
    <name type="scientific">Schaalia odontolytica</name>
    <dbReference type="NCBI Taxonomy" id="1660"/>
    <lineage>
        <taxon>Bacteria</taxon>
        <taxon>Bacillati</taxon>
        <taxon>Actinomycetota</taxon>
        <taxon>Actinomycetes</taxon>
        <taxon>Actinomycetales</taxon>
        <taxon>Actinomycetaceae</taxon>
        <taxon>Schaalia</taxon>
    </lineage>
</organism>
<feature type="region of interest" description="Disordered" evidence="1">
    <location>
        <begin position="36"/>
        <end position="83"/>
    </location>
</feature>
<proteinExistence type="predicted"/>